<reference evidence="1 2" key="1">
    <citation type="journal article" date="2019" name="Int. J. Syst. Evol. Microbiol.">
        <title>Anaerobacillus alkaliphilus sp. nov., a novel alkaliphilic and moderately halophilic bacterium.</title>
        <authorList>
            <person name="Borsodi A.K."/>
            <person name="Aszalos J.M."/>
            <person name="Bihari P."/>
            <person name="Nagy I."/>
            <person name="Schumann P."/>
            <person name="Sproer C."/>
            <person name="Kovacs A.L."/>
            <person name="Boka K."/>
            <person name="Dobosy P."/>
            <person name="Ovari M."/>
            <person name="Szili-Kovacs T."/>
            <person name="Toth E."/>
        </authorList>
    </citation>
    <scope>NUCLEOTIDE SEQUENCE [LARGE SCALE GENOMIC DNA]</scope>
    <source>
        <strain evidence="1 2">B16-10</strain>
    </source>
</reference>
<gene>
    <name evidence="1" type="ORF">DS745_17620</name>
</gene>
<dbReference type="EMBL" id="QOUX01000046">
    <property type="protein sequence ID" value="RXI98160.1"/>
    <property type="molecule type" value="Genomic_DNA"/>
</dbReference>
<dbReference type="OrthoDB" id="2988533at2"/>
<evidence type="ECO:0000313" key="1">
    <source>
        <dbReference type="EMBL" id="RXI98160.1"/>
    </source>
</evidence>
<protein>
    <recommendedName>
        <fullName evidence="3">GAF domain-containing protein</fullName>
    </recommendedName>
</protein>
<dbReference type="Proteomes" id="UP000290649">
    <property type="component" value="Unassembled WGS sequence"/>
</dbReference>
<proteinExistence type="predicted"/>
<organism evidence="1 2">
    <name type="scientific">Anaerobacillus alkaliphilus</name>
    <dbReference type="NCBI Taxonomy" id="1548597"/>
    <lineage>
        <taxon>Bacteria</taxon>
        <taxon>Bacillati</taxon>
        <taxon>Bacillota</taxon>
        <taxon>Bacilli</taxon>
        <taxon>Bacillales</taxon>
        <taxon>Bacillaceae</taxon>
        <taxon>Anaerobacillus</taxon>
    </lineage>
</organism>
<evidence type="ECO:0008006" key="3">
    <source>
        <dbReference type="Google" id="ProtNLM"/>
    </source>
</evidence>
<dbReference type="RefSeq" id="WP_129079520.1">
    <property type="nucleotide sequence ID" value="NZ_QOUX01000046.1"/>
</dbReference>
<accession>A0A4Q0VRX7</accession>
<sequence length="147" mass="16602">MNKSDKLDELRLEVGMIADRVSTCNDFYIGIINTMGNLLPHQFGVAIYNCSNGYFSHFIGYGNLSEPKVVKYGDGMFSICSIRGEVTIHKSQGKTLAYAPFYDGHHLKGILLAECQDARYDVTEEDIIFLEEISKFIGEKGRHYLSF</sequence>
<name>A0A4Q0VRX7_9BACI</name>
<dbReference type="AlphaFoldDB" id="A0A4Q0VRX7"/>
<evidence type="ECO:0000313" key="2">
    <source>
        <dbReference type="Proteomes" id="UP000290649"/>
    </source>
</evidence>
<comment type="caution">
    <text evidence="1">The sequence shown here is derived from an EMBL/GenBank/DDBJ whole genome shotgun (WGS) entry which is preliminary data.</text>
</comment>
<keyword evidence="2" id="KW-1185">Reference proteome</keyword>